<gene>
    <name evidence="1" type="ORF">ANCCEY_13627</name>
</gene>
<name>A0A0D6L8E8_9BILA</name>
<dbReference type="Gene3D" id="3.30.420.10">
    <property type="entry name" value="Ribonuclease H-like superfamily/Ribonuclease H"/>
    <property type="match status" value="1"/>
</dbReference>
<dbReference type="GO" id="GO:0003676">
    <property type="term" value="F:nucleic acid binding"/>
    <property type="evidence" value="ECO:0007669"/>
    <property type="project" value="InterPro"/>
</dbReference>
<dbReference type="PANTHER" id="PTHR46060">
    <property type="entry name" value="MARINER MOS1 TRANSPOSASE-LIKE PROTEIN"/>
    <property type="match status" value="1"/>
</dbReference>
<keyword evidence="2" id="KW-1185">Reference proteome</keyword>
<dbReference type="Proteomes" id="UP000054495">
    <property type="component" value="Unassembled WGS sequence"/>
</dbReference>
<evidence type="ECO:0000313" key="1">
    <source>
        <dbReference type="EMBL" id="EPB67283.1"/>
    </source>
</evidence>
<protein>
    <submittedName>
        <fullName evidence="1">Transposase</fullName>
    </submittedName>
</protein>
<dbReference type="InterPro" id="IPR036397">
    <property type="entry name" value="RNaseH_sf"/>
</dbReference>
<reference evidence="1 2" key="1">
    <citation type="submission" date="2013-05" db="EMBL/GenBank/DDBJ databases">
        <title>Draft genome of the parasitic nematode Anyclostoma ceylanicum.</title>
        <authorList>
            <person name="Mitreva M."/>
        </authorList>
    </citation>
    <scope>NUCLEOTIDE SEQUENCE [LARGE SCALE GENOMIC DNA]</scope>
</reference>
<evidence type="ECO:0000313" key="2">
    <source>
        <dbReference type="Proteomes" id="UP000054495"/>
    </source>
</evidence>
<accession>A0A0D6L8E8</accession>
<dbReference type="PANTHER" id="PTHR46060:SF1">
    <property type="entry name" value="MARINER MOS1 TRANSPOSASE-LIKE PROTEIN"/>
    <property type="match status" value="1"/>
</dbReference>
<dbReference type="InterPro" id="IPR052709">
    <property type="entry name" value="Transposase-MT_Hybrid"/>
</dbReference>
<dbReference type="Pfam" id="PF01359">
    <property type="entry name" value="Transposase_1"/>
    <property type="match status" value="1"/>
</dbReference>
<sequence length="175" mass="20280">MGDQAPSRAAYFIWYRKFRNGEESLVEAHRIRRPPTQKRSVVIAICEAQLDLSELPKPQSKLKQHDKKELLSFWWDITGPVFWELVQTGSMVDSDLFCSQLEKVARILRSRHPEKEKILLLMDNAPHISKKSSEKLKDLGIPPYSPDLAPSDYHVFRSMQSFFAGKKLKDRAEVK</sequence>
<dbReference type="InterPro" id="IPR001888">
    <property type="entry name" value="Transposase_1"/>
</dbReference>
<organism evidence="1 2">
    <name type="scientific">Ancylostoma ceylanicum</name>
    <dbReference type="NCBI Taxonomy" id="53326"/>
    <lineage>
        <taxon>Eukaryota</taxon>
        <taxon>Metazoa</taxon>
        <taxon>Ecdysozoa</taxon>
        <taxon>Nematoda</taxon>
        <taxon>Chromadorea</taxon>
        <taxon>Rhabditida</taxon>
        <taxon>Rhabditina</taxon>
        <taxon>Rhabditomorpha</taxon>
        <taxon>Strongyloidea</taxon>
        <taxon>Ancylostomatidae</taxon>
        <taxon>Ancylostomatinae</taxon>
        <taxon>Ancylostoma</taxon>
    </lineage>
</organism>
<dbReference type="AlphaFoldDB" id="A0A0D6L8E8"/>
<proteinExistence type="predicted"/>
<dbReference type="EMBL" id="KE125728">
    <property type="protein sequence ID" value="EPB67283.1"/>
    <property type="molecule type" value="Genomic_DNA"/>
</dbReference>